<keyword evidence="10" id="KW-1185">Reference proteome</keyword>
<organism evidence="9 10">
    <name type="scientific">Effusibacillus consociatus</name>
    <dbReference type="NCBI Taxonomy" id="1117041"/>
    <lineage>
        <taxon>Bacteria</taxon>
        <taxon>Bacillati</taxon>
        <taxon>Bacillota</taxon>
        <taxon>Bacilli</taxon>
        <taxon>Bacillales</taxon>
        <taxon>Alicyclobacillaceae</taxon>
        <taxon>Effusibacillus</taxon>
    </lineage>
</organism>
<dbReference type="PANTHER" id="PTHR47153">
    <property type="entry name" value="LACTATE UTILIZATION PROTEIN B"/>
    <property type="match status" value="1"/>
</dbReference>
<proteinExistence type="predicted"/>
<keyword evidence="3" id="KW-0479">Metal-binding</keyword>
<keyword evidence="1" id="KW-0813">Transport</keyword>
<reference evidence="10" key="1">
    <citation type="journal article" date="2019" name="Int. J. Syst. Evol. Microbiol.">
        <title>The Global Catalogue of Microorganisms (GCM) 10K type strain sequencing project: providing services to taxonomists for standard genome sequencing and annotation.</title>
        <authorList>
            <consortium name="The Broad Institute Genomics Platform"/>
            <consortium name="The Broad Institute Genome Sequencing Center for Infectious Disease"/>
            <person name="Wu L."/>
            <person name="Ma J."/>
        </authorList>
    </citation>
    <scope>NUCLEOTIDE SEQUENCE [LARGE SCALE GENOMIC DNA]</scope>
    <source>
        <strain evidence="10">WYCCWR 12678</strain>
    </source>
</reference>
<dbReference type="NCBIfam" id="TIGR00273">
    <property type="entry name" value="LutB/LldF family L-lactate oxidation iron-sulfur protein"/>
    <property type="match status" value="1"/>
</dbReference>
<dbReference type="InterPro" id="IPR024569">
    <property type="entry name" value="LutB_C"/>
</dbReference>
<dbReference type="Gene3D" id="1.10.1060.10">
    <property type="entry name" value="Alpha-helical ferredoxin"/>
    <property type="match status" value="1"/>
</dbReference>
<dbReference type="Pfam" id="PF13183">
    <property type="entry name" value="Fer4_8"/>
    <property type="match status" value="1"/>
</dbReference>
<evidence type="ECO:0000256" key="6">
    <source>
        <dbReference type="ARBA" id="ARBA00023004"/>
    </source>
</evidence>
<feature type="domain" description="4Fe-4S ferredoxin-type" evidence="8">
    <location>
        <begin position="302"/>
        <end position="333"/>
    </location>
</feature>
<dbReference type="InterPro" id="IPR003741">
    <property type="entry name" value="LUD_dom"/>
</dbReference>
<evidence type="ECO:0000256" key="3">
    <source>
        <dbReference type="ARBA" id="ARBA00022723"/>
    </source>
</evidence>
<evidence type="ECO:0000259" key="8">
    <source>
        <dbReference type="PROSITE" id="PS51379"/>
    </source>
</evidence>
<comment type="caution">
    <text evidence="9">The sequence shown here is derived from an EMBL/GenBank/DDBJ whole genome shotgun (WGS) entry which is preliminary data.</text>
</comment>
<dbReference type="InterPro" id="IPR009051">
    <property type="entry name" value="Helical_ferredxn"/>
</dbReference>
<protein>
    <submittedName>
        <fullName evidence="9">LutB/LldF family L-lactate oxidation iron-sulfur protein</fullName>
    </submittedName>
</protein>
<evidence type="ECO:0000256" key="7">
    <source>
        <dbReference type="ARBA" id="ARBA00023014"/>
    </source>
</evidence>
<dbReference type="InterPro" id="IPR024185">
    <property type="entry name" value="FTHF_cligase-like_sf"/>
</dbReference>
<dbReference type="SUPFAM" id="SSF46548">
    <property type="entry name" value="alpha-helical ferredoxin"/>
    <property type="match status" value="1"/>
</dbReference>
<dbReference type="PANTHER" id="PTHR47153:SF2">
    <property type="entry name" value="LACTATE UTILIZATION PROTEIN B"/>
    <property type="match status" value="1"/>
</dbReference>
<keyword evidence="2" id="KW-0004">4Fe-4S</keyword>
<dbReference type="Pfam" id="PF11870">
    <property type="entry name" value="LutB_C"/>
    <property type="match status" value="1"/>
</dbReference>
<dbReference type="InterPro" id="IPR017896">
    <property type="entry name" value="4Fe4S_Fe-S-bd"/>
</dbReference>
<keyword evidence="7" id="KW-0411">Iron-sulfur</keyword>
<dbReference type="Pfam" id="PF02589">
    <property type="entry name" value="LUD_dom"/>
    <property type="match status" value="1"/>
</dbReference>
<dbReference type="Gene3D" id="3.40.50.10420">
    <property type="entry name" value="NagB/RpiA/CoA transferase-like"/>
    <property type="match status" value="1"/>
</dbReference>
<evidence type="ECO:0000256" key="1">
    <source>
        <dbReference type="ARBA" id="ARBA00022448"/>
    </source>
</evidence>
<evidence type="ECO:0000256" key="5">
    <source>
        <dbReference type="ARBA" id="ARBA00022982"/>
    </source>
</evidence>
<dbReference type="EMBL" id="JBHSHC010000156">
    <property type="protein sequence ID" value="MFC4770165.1"/>
    <property type="molecule type" value="Genomic_DNA"/>
</dbReference>
<dbReference type="InterPro" id="IPR004452">
    <property type="entry name" value="LutB/LldF"/>
</dbReference>
<keyword evidence="4" id="KW-0677">Repeat</keyword>
<evidence type="ECO:0000256" key="4">
    <source>
        <dbReference type="ARBA" id="ARBA00022737"/>
    </source>
</evidence>
<name>A0ABV9QC06_9BACL</name>
<dbReference type="PROSITE" id="PS51379">
    <property type="entry name" value="4FE4S_FER_2"/>
    <property type="match status" value="1"/>
</dbReference>
<dbReference type="InterPro" id="IPR017900">
    <property type="entry name" value="4Fe4S_Fe_S_CS"/>
</dbReference>
<evidence type="ECO:0000256" key="2">
    <source>
        <dbReference type="ARBA" id="ARBA00022485"/>
    </source>
</evidence>
<dbReference type="PROSITE" id="PS00198">
    <property type="entry name" value="4FE4S_FER_1"/>
    <property type="match status" value="1"/>
</dbReference>
<keyword evidence="5" id="KW-0249">Electron transport</keyword>
<dbReference type="InterPro" id="IPR037171">
    <property type="entry name" value="NagB/RpiA_transferase-like"/>
</dbReference>
<keyword evidence="6" id="KW-0408">Iron</keyword>
<dbReference type="Proteomes" id="UP001596002">
    <property type="component" value="Unassembled WGS sequence"/>
</dbReference>
<sequence length="489" mass="54046">MSVKAAVPLKKRIRHAIADETLIAAVKKTTDRLESGKLSSSAALGNWEQWREQGSRIRSHVVEHLDYYLGQLIDNVKKRGGHVHIADSAQEAVRIFLQIAKEKEAKSVLKSKSMVSEEVHLNKALEDIGVKVVESDLGEYIIQLFGEAPSHIIVPAIHKNRHQIADKFSEISGEKISQDTPTLTAFARQQLRKEFLEADIGVSGCNFAIAESGSVVMFTNEGNGRMITTLPPVHVAFMGMERLLPSFEDLETFVNLLPRSATGQKITTYVSVINGARHEGDLDGAQEFHLIIVDNGRSNILGDEEFQEVLNCIRCGACLNVCPVYRHIGGHAYGDVYPGPIGAVITPLLRDDMEEWGDLPYASSLCGACTEACPVKIPLHDMLVHLRARKVKLGLTPGWERMAFKAWSGTFAKAGRYRLSMKAAQLMIPFLAKEGFIEKGPLNMMGWTHARHFPSPAKKTFREEWGRIQQDLRSGEGDSTGGEGGDCHE</sequence>
<accession>A0ABV9QC06</accession>
<dbReference type="SUPFAM" id="SSF100950">
    <property type="entry name" value="NagB/RpiA/CoA transferase-like"/>
    <property type="match status" value="1"/>
</dbReference>
<dbReference type="RefSeq" id="WP_380029505.1">
    <property type="nucleotide sequence ID" value="NZ_JBHSHC010000156.1"/>
</dbReference>
<gene>
    <name evidence="9" type="ORF">ACFO8Q_23090</name>
</gene>
<evidence type="ECO:0000313" key="10">
    <source>
        <dbReference type="Proteomes" id="UP001596002"/>
    </source>
</evidence>
<evidence type="ECO:0000313" key="9">
    <source>
        <dbReference type="EMBL" id="MFC4770165.1"/>
    </source>
</evidence>